<evidence type="ECO:0000313" key="3">
    <source>
        <dbReference type="EMBL" id="SDZ87884.1"/>
    </source>
</evidence>
<dbReference type="InterPro" id="IPR055685">
    <property type="entry name" value="DUF7261"/>
</dbReference>
<evidence type="ECO:0000256" key="1">
    <source>
        <dbReference type="SAM" id="MobiDB-lite"/>
    </source>
</evidence>
<name>A0A1H3WNF1_9EURY</name>
<dbReference type="RefSeq" id="WP_092632226.1">
    <property type="nucleotide sequence ID" value="NZ_FNQT01000001.1"/>
</dbReference>
<keyword evidence="2" id="KW-1133">Transmembrane helix</keyword>
<keyword evidence="4" id="KW-1185">Reference proteome</keyword>
<feature type="transmembrane region" description="Helical" evidence="2">
    <location>
        <begin position="12"/>
        <end position="36"/>
    </location>
</feature>
<keyword evidence="2" id="KW-0472">Membrane</keyword>
<gene>
    <name evidence="3" type="ORF">SAMN04488065_0961</name>
</gene>
<dbReference type="EMBL" id="FNQT01000001">
    <property type="protein sequence ID" value="SDZ87884.1"/>
    <property type="molecule type" value="Genomic_DNA"/>
</dbReference>
<reference evidence="3 4" key="1">
    <citation type="submission" date="2016-10" db="EMBL/GenBank/DDBJ databases">
        <authorList>
            <person name="de Groot N.N."/>
        </authorList>
    </citation>
    <scope>NUCLEOTIDE SEQUENCE [LARGE SCALE GENOMIC DNA]</scope>
    <source>
        <strain evidence="3 4">CGMCC 1.8712</strain>
    </source>
</reference>
<dbReference type="Pfam" id="PF23922">
    <property type="entry name" value="DUF7261"/>
    <property type="match status" value="1"/>
</dbReference>
<evidence type="ECO:0000256" key="2">
    <source>
        <dbReference type="SAM" id="Phobius"/>
    </source>
</evidence>
<proteinExistence type="predicted"/>
<evidence type="ECO:0000313" key="4">
    <source>
        <dbReference type="Proteomes" id="UP000236755"/>
    </source>
</evidence>
<dbReference type="AlphaFoldDB" id="A0A1H3WNF1"/>
<accession>A0A1H3WNF1</accession>
<keyword evidence="2" id="KW-0812">Transmembrane</keyword>
<dbReference type="STRING" id="555874.SAMN04488065_0961"/>
<dbReference type="Proteomes" id="UP000236755">
    <property type="component" value="Unassembled WGS sequence"/>
</dbReference>
<dbReference type="OrthoDB" id="238714at2157"/>
<protein>
    <submittedName>
        <fullName evidence="3">Uncharacterized protein</fullName>
    </submittedName>
</protein>
<sequence>MADVRRHDRAQLLLVGALALAVILLSLSMLLNSVIFTENLATRQTHADAEKVSSLESAVVEGVGGAIEHANRRDTTSFADRNDTYYDVTNALIPTLANYSATDGVAAGIERDGVYQGTRIVDANRSTGLTNRANESDWTMVNDSRVRAFRLQVNVSSVESGDEVHIQLDNGTTHEVIVEPDGGGGAHVRIERPGDTSTCALEAGQIDVTAGSVDGEYCRGLADLSTDAPLDEPVNVSVTNGDQIRATYSLVVDRHQTGLRTAVDADNYPGSCSPPSPPTYGTASGDDPYTTPAIYAATTYLDAGTTDLDYQRTLRLAPDEVGPAATGPTFTTFNVTAGETSTIDWKVADPDGSSDVGTVNISMAYASNGTGIADQTYNGDTDQTTTFTGVPNDTAVYVNGSVSDGASLRQVTERHDTGGCSP</sequence>
<feature type="region of interest" description="Disordered" evidence="1">
    <location>
        <begin position="266"/>
        <end position="287"/>
    </location>
</feature>
<organism evidence="3 4">
    <name type="scientific">Haloplanus vescus</name>
    <dbReference type="NCBI Taxonomy" id="555874"/>
    <lineage>
        <taxon>Archaea</taxon>
        <taxon>Methanobacteriati</taxon>
        <taxon>Methanobacteriota</taxon>
        <taxon>Stenosarchaea group</taxon>
        <taxon>Halobacteria</taxon>
        <taxon>Halobacteriales</taxon>
        <taxon>Haloferacaceae</taxon>
        <taxon>Haloplanus</taxon>
    </lineage>
</organism>